<keyword evidence="11" id="KW-1185">Reference proteome</keyword>
<dbReference type="EMBL" id="CP063657">
    <property type="protein sequence ID" value="QOW22846.1"/>
    <property type="molecule type" value="Genomic_DNA"/>
</dbReference>
<keyword evidence="6" id="KW-0653">Protein transport</keyword>
<feature type="region of interest" description="Disordered" evidence="8">
    <location>
        <begin position="223"/>
        <end position="249"/>
    </location>
</feature>
<evidence type="ECO:0000256" key="5">
    <source>
        <dbReference type="ARBA" id="ARBA00022795"/>
    </source>
</evidence>
<keyword evidence="4" id="KW-0813">Transport</keyword>
<feature type="compositionally biased region" description="Low complexity" evidence="8">
    <location>
        <begin position="1"/>
        <end position="14"/>
    </location>
</feature>
<gene>
    <name evidence="10" type="ORF">INQ42_04535</name>
</gene>
<evidence type="ECO:0000256" key="6">
    <source>
        <dbReference type="ARBA" id="ARBA00022927"/>
    </source>
</evidence>
<evidence type="ECO:0000313" key="11">
    <source>
        <dbReference type="Proteomes" id="UP000593932"/>
    </source>
</evidence>
<dbReference type="PANTHER" id="PTHR34982:SF1">
    <property type="entry name" value="FLAGELLAR ASSEMBLY PROTEIN FLIH"/>
    <property type="match status" value="1"/>
</dbReference>
<evidence type="ECO:0000256" key="2">
    <source>
        <dbReference type="ARBA" id="ARBA00006602"/>
    </source>
</evidence>
<name>A0A7S6UMC2_9GAMM</name>
<dbReference type="RefSeq" id="WP_194035335.1">
    <property type="nucleotide sequence ID" value="NZ_CP063657.1"/>
</dbReference>
<dbReference type="InterPro" id="IPR051472">
    <property type="entry name" value="T3SS_Stator/FliH"/>
</dbReference>
<sequence>MRSDDQSSTFSSTSPATRRPHGGVGVLEPGRFERVLAGNIVPPDSWERLADVDAVVEQVNALHTQASEQIEQARKEAAAAGYAEGIARAQTQMTEQLASLNERRARVLGEAQQRVIDLACAIVARLAPGFDPAQVAPSLVMEAVEAAQAEQFLLIRVHPSVRESVTAGLGAVRQAHPAVGVIELVDDESLDPLSCVVVSEAGQVRAGIAQQIEAIRSALAAHTPAVDPDAEAEAGGSDEGAGASRGNST</sequence>
<protein>
    <recommendedName>
        <fullName evidence="3">Flagellar assembly protein FliH</fullName>
    </recommendedName>
</protein>
<evidence type="ECO:0000256" key="8">
    <source>
        <dbReference type="SAM" id="MobiDB-lite"/>
    </source>
</evidence>
<feature type="compositionally biased region" description="Low complexity" evidence="8">
    <location>
        <begin position="240"/>
        <end position="249"/>
    </location>
</feature>
<organism evidence="10 11">
    <name type="scientific">Novilysobacter avium</name>
    <dbReference type="NCBI Taxonomy" id="2781023"/>
    <lineage>
        <taxon>Bacteria</taxon>
        <taxon>Pseudomonadati</taxon>
        <taxon>Pseudomonadota</taxon>
        <taxon>Gammaproteobacteria</taxon>
        <taxon>Lysobacterales</taxon>
        <taxon>Lysobacteraceae</taxon>
        <taxon>Novilysobacter</taxon>
    </lineage>
</organism>
<evidence type="ECO:0000259" key="9">
    <source>
        <dbReference type="Pfam" id="PF02108"/>
    </source>
</evidence>
<reference evidence="10 11" key="1">
    <citation type="submission" date="2020-10" db="EMBL/GenBank/DDBJ databases">
        <title>complete genome sequencing of Lysobacter sp. H23M41.</title>
        <authorList>
            <person name="Bae J.-W."/>
            <person name="Lee S.-Y."/>
        </authorList>
    </citation>
    <scope>NUCLEOTIDE SEQUENCE [LARGE SCALE GENOMIC DNA]</scope>
    <source>
        <strain evidence="10 11">H23M41</strain>
    </source>
</reference>
<evidence type="ECO:0000256" key="3">
    <source>
        <dbReference type="ARBA" id="ARBA00016507"/>
    </source>
</evidence>
<keyword evidence="7" id="KW-1006">Bacterial flagellum protein export</keyword>
<evidence type="ECO:0000256" key="7">
    <source>
        <dbReference type="ARBA" id="ARBA00023225"/>
    </source>
</evidence>
<keyword evidence="5" id="KW-1005">Bacterial flagellum biogenesis</keyword>
<dbReference type="Pfam" id="PF02108">
    <property type="entry name" value="FliH"/>
    <property type="match status" value="1"/>
</dbReference>
<feature type="region of interest" description="Disordered" evidence="8">
    <location>
        <begin position="1"/>
        <end position="26"/>
    </location>
</feature>
<accession>A0A7S6UMC2</accession>
<dbReference type="PANTHER" id="PTHR34982">
    <property type="entry name" value="YOP PROTEINS TRANSLOCATION PROTEIN L"/>
    <property type="match status" value="1"/>
</dbReference>
<comment type="similarity">
    <text evidence="2">Belongs to the FliH family.</text>
</comment>
<evidence type="ECO:0000313" key="10">
    <source>
        <dbReference type="EMBL" id="QOW22846.1"/>
    </source>
</evidence>
<comment type="function">
    <text evidence="1">Needed for flagellar regrowth and assembly.</text>
</comment>
<evidence type="ECO:0000256" key="1">
    <source>
        <dbReference type="ARBA" id="ARBA00003041"/>
    </source>
</evidence>
<feature type="domain" description="Flagellar assembly protein FliH/Type III secretion system HrpE" evidence="9">
    <location>
        <begin position="89"/>
        <end position="214"/>
    </location>
</feature>
<dbReference type="InterPro" id="IPR018035">
    <property type="entry name" value="Flagellar_FliH/T3SS_HrpE"/>
</dbReference>
<evidence type="ECO:0000256" key="4">
    <source>
        <dbReference type="ARBA" id="ARBA00022448"/>
    </source>
</evidence>
<dbReference type="Proteomes" id="UP000593932">
    <property type="component" value="Chromosome"/>
</dbReference>
<proteinExistence type="inferred from homology"/>